<dbReference type="RefSeq" id="WP_394486329.1">
    <property type="nucleotide sequence ID" value="NZ_JBIGIA010000001.1"/>
</dbReference>
<name>A0ABW7G156_9BURK</name>
<dbReference type="PANTHER" id="PTHR43721:SF22">
    <property type="entry name" value="ELONGATION FACTOR TU, MITOCHONDRIAL"/>
    <property type="match status" value="1"/>
</dbReference>
<dbReference type="InterPro" id="IPR036390">
    <property type="entry name" value="WH_DNA-bd_sf"/>
</dbReference>
<proteinExistence type="predicted"/>
<dbReference type="InterPro" id="IPR015190">
    <property type="entry name" value="Elong_fac_SelB-wing-hlx_typ-2"/>
</dbReference>
<dbReference type="InterPro" id="IPR057335">
    <property type="entry name" value="Beta-barrel_SelB"/>
</dbReference>
<dbReference type="PRINTS" id="PR00315">
    <property type="entry name" value="ELONGATNFCT"/>
</dbReference>
<evidence type="ECO:0000256" key="5">
    <source>
        <dbReference type="ARBA" id="ARBA00022917"/>
    </source>
</evidence>
<dbReference type="EMBL" id="JBIGIA010000001">
    <property type="protein sequence ID" value="MFG6455676.1"/>
    <property type="molecule type" value="Genomic_DNA"/>
</dbReference>
<comment type="function">
    <text evidence="7">Translation factor necessary for the incorporation of selenocysteine into proteins. It probably replaces EF-Tu for the insertion of selenocysteine directed by the UGA codon. SelB binds GTP and GDP.</text>
</comment>
<dbReference type="Pfam" id="PF21214">
    <property type="entry name" value="WHD_2nd_SelB_bact"/>
    <property type="match status" value="1"/>
</dbReference>
<keyword evidence="11" id="KW-1185">Reference proteome</keyword>
<dbReference type="PROSITE" id="PS00301">
    <property type="entry name" value="G_TR_1"/>
    <property type="match status" value="1"/>
</dbReference>
<evidence type="ECO:0000256" key="4">
    <source>
        <dbReference type="ARBA" id="ARBA00022741"/>
    </source>
</evidence>
<keyword evidence="10" id="KW-0251">Elongation factor</keyword>
<dbReference type="Pfam" id="PF25461">
    <property type="entry name" value="Beta-barrel_SelB"/>
    <property type="match status" value="1"/>
</dbReference>
<dbReference type="InterPro" id="IPR004535">
    <property type="entry name" value="Transl_elong_SelB"/>
</dbReference>
<dbReference type="PROSITE" id="PS51722">
    <property type="entry name" value="G_TR_2"/>
    <property type="match status" value="1"/>
</dbReference>
<dbReference type="Gene3D" id="2.40.30.10">
    <property type="entry name" value="Translation factors"/>
    <property type="match status" value="2"/>
</dbReference>
<evidence type="ECO:0000256" key="3">
    <source>
        <dbReference type="ARBA" id="ARBA00022490"/>
    </source>
</evidence>
<protein>
    <recommendedName>
        <fullName evidence="2">Selenocysteine-specific elongation factor</fullName>
    </recommendedName>
    <alternativeName>
        <fullName evidence="8">SelB translation factor</fullName>
    </alternativeName>
</protein>
<dbReference type="GO" id="GO:0003746">
    <property type="term" value="F:translation elongation factor activity"/>
    <property type="evidence" value="ECO:0007669"/>
    <property type="project" value="UniProtKB-KW"/>
</dbReference>
<comment type="subcellular location">
    <subcellularLocation>
        <location evidence="1">Cytoplasm</location>
    </subcellularLocation>
</comment>
<evidence type="ECO:0000256" key="2">
    <source>
        <dbReference type="ARBA" id="ARBA00015953"/>
    </source>
</evidence>
<dbReference type="SUPFAM" id="SSF50447">
    <property type="entry name" value="Translation proteins"/>
    <property type="match status" value="1"/>
</dbReference>
<dbReference type="InterPro" id="IPR009001">
    <property type="entry name" value="Transl_elong_EF1A/Init_IF2_C"/>
</dbReference>
<dbReference type="InterPro" id="IPR015191">
    <property type="entry name" value="SelB_WHD4"/>
</dbReference>
<accession>A0ABW7G156</accession>
<dbReference type="Gene3D" id="3.40.50.300">
    <property type="entry name" value="P-loop containing nucleotide triphosphate hydrolases"/>
    <property type="match status" value="1"/>
</dbReference>
<evidence type="ECO:0000313" key="10">
    <source>
        <dbReference type="EMBL" id="MFG6455676.1"/>
    </source>
</evidence>
<evidence type="ECO:0000313" key="11">
    <source>
        <dbReference type="Proteomes" id="UP001606305"/>
    </source>
</evidence>
<dbReference type="Proteomes" id="UP001606305">
    <property type="component" value="Unassembled WGS sequence"/>
</dbReference>
<dbReference type="CDD" id="cd04171">
    <property type="entry name" value="SelB"/>
    <property type="match status" value="1"/>
</dbReference>
<dbReference type="NCBIfam" id="TIGR00475">
    <property type="entry name" value="selB"/>
    <property type="match status" value="1"/>
</dbReference>
<dbReference type="Pfam" id="PF03144">
    <property type="entry name" value="GTP_EFTU_D2"/>
    <property type="match status" value="1"/>
</dbReference>
<feature type="domain" description="Tr-type G" evidence="9">
    <location>
        <begin position="1"/>
        <end position="180"/>
    </location>
</feature>
<dbReference type="SUPFAM" id="SSF52540">
    <property type="entry name" value="P-loop containing nucleoside triphosphate hydrolases"/>
    <property type="match status" value="1"/>
</dbReference>
<keyword evidence="4" id="KW-0547">Nucleotide-binding</keyword>
<dbReference type="InterPro" id="IPR050055">
    <property type="entry name" value="EF-Tu_GTPase"/>
</dbReference>
<dbReference type="InterPro" id="IPR000795">
    <property type="entry name" value="T_Tr_GTP-bd_dom"/>
</dbReference>
<evidence type="ECO:0000256" key="1">
    <source>
        <dbReference type="ARBA" id="ARBA00004496"/>
    </source>
</evidence>
<dbReference type="Pfam" id="PF09107">
    <property type="entry name" value="WHD_3rd_SelB"/>
    <property type="match status" value="1"/>
</dbReference>
<evidence type="ECO:0000259" key="9">
    <source>
        <dbReference type="PROSITE" id="PS51722"/>
    </source>
</evidence>
<keyword evidence="6" id="KW-0342">GTP-binding</keyword>
<dbReference type="InterPro" id="IPR048931">
    <property type="entry name" value="WHD_2nd_SelB_bact"/>
</dbReference>
<dbReference type="InterPro" id="IPR031157">
    <property type="entry name" value="G_TR_CS"/>
</dbReference>
<evidence type="ECO:0000256" key="8">
    <source>
        <dbReference type="ARBA" id="ARBA00031615"/>
    </source>
</evidence>
<dbReference type="InterPro" id="IPR009000">
    <property type="entry name" value="Transl_B-barrel_sf"/>
</dbReference>
<sequence length="630" mass="67023">MIIGTAGHIDHGKTTLVRALTGVDTDRLPEEKARGISIELGYAYLDVPPGSGLPAGQSAPERLGFIDVPGHEKLVHTMLAGASGIDFALLLVAADDGVMPQTREHLAVLSLLGVTQGIVAITKADRAEPARIAALTEDIRALLVGTGLDDAPVVAVSAPTGQGVAELRERLFNTARRLPSRHVHGLAPRLAVDRAFTLDGVGTVVTGTLHAGEIAVGDELQLSGSRARVRSLHAQNRSVERAHAGQRCAVALAGIEKQQAPRGAWLTAPHVALTTERLDAQLRLWPGEARPLRSGARVHLHLGAQDVMASVAVLDGDLIEPGASARVQLVCHAPVGAWRGDRLVLRDAGATRTLAGGSVLDPFAPTRYRRTLERLSELDACSQPTLARRRERLLTLSALGLDLARFAQAEGLAEPLQGWALGEDAGAALTTCLCGMLADYHAKSPDELGPDAARLRRLVAPRMAEALWRDVLAELRDGGRIAVRGAFVHLPEHGVRLSAAEQRIAQKVAPKLAMAGAEGAWARDLAKDCGEPEALMRTTLARLAQQGELHQVVKDLYVDTATMTRLAATVRRLAGEAGHVAAAAFRDATGLGRKRAIQLLEHFDRVGLLRRVGDEHRLRADSTLFAAADQ</sequence>
<evidence type="ECO:0000256" key="7">
    <source>
        <dbReference type="ARBA" id="ARBA00025526"/>
    </source>
</evidence>
<dbReference type="InterPro" id="IPR027417">
    <property type="entry name" value="P-loop_NTPase"/>
</dbReference>
<dbReference type="PANTHER" id="PTHR43721">
    <property type="entry name" value="ELONGATION FACTOR TU-RELATED"/>
    <property type="match status" value="1"/>
</dbReference>
<evidence type="ECO:0000256" key="6">
    <source>
        <dbReference type="ARBA" id="ARBA00023134"/>
    </source>
</evidence>
<dbReference type="Pfam" id="PF09106">
    <property type="entry name" value="WHD_2nd_SelB"/>
    <property type="match status" value="1"/>
</dbReference>
<organism evidence="10 11">
    <name type="scientific">Pelomonas nitida</name>
    <dbReference type="NCBI Taxonomy" id="3299027"/>
    <lineage>
        <taxon>Bacteria</taxon>
        <taxon>Pseudomonadati</taxon>
        <taxon>Pseudomonadota</taxon>
        <taxon>Betaproteobacteria</taxon>
        <taxon>Burkholderiales</taxon>
        <taxon>Sphaerotilaceae</taxon>
        <taxon>Roseateles</taxon>
    </lineage>
</organism>
<dbReference type="Gene3D" id="1.10.10.10">
    <property type="entry name" value="Winged helix-like DNA-binding domain superfamily/Winged helix DNA-binding domain"/>
    <property type="match status" value="3"/>
</dbReference>
<dbReference type="SUPFAM" id="SSF46785">
    <property type="entry name" value="Winged helix' DNA-binding domain"/>
    <property type="match status" value="3"/>
</dbReference>
<dbReference type="Pfam" id="PF00009">
    <property type="entry name" value="GTP_EFTU"/>
    <property type="match status" value="1"/>
</dbReference>
<dbReference type="SUPFAM" id="SSF50465">
    <property type="entry name" value="EF-Tu/eEF-1alpha/eIF2-gamma C-terminal domain"/>
    <property type="match status" value="1"/>
</dbReference>
<reference evidence="10 11" key="1">
    <citation type="submission" date="2024-09" db="EMBL/GenBank/DDBJ databases">
        <title>Novel species of the genus Pelomonas and Roseateles isolated from streams.</title>
        <authorList>
            <person name="Lu H."/>
        </authorList>
    </citation>
    <scope>NUCLEOTIDE SEQUENCE [LARGE SCALE GENOMIC DNA]</scope>
    <source>
        <strain evidence="10 11">BYS96W</strain>
    </source>
</reference>
<dbReference type="InterPro" id="IPR036388">
    <property type="entry name" value="WH-like_DNA-bd_sf"/>
</dbReference>
<keyword evidence="3" id="KW-0963">Cytoplasm</keyword>
<gene>
    <name evidence="10" type="primary">selB</name>
    <name evidence="10" type="ORF">ACG00X_02415</name>
</gene>
<dbReference type="InterPro" id="IPR004161">
    <property type="entry name" value="EFTu-like_2"/>
</dbReference>
<comment type="caution">
    <text evidence="10">The sequence shown here is derived from an EMBL/GenBank/DDBJ whole genome shotgun (WGS) entry which is preliminary data.</text>
</comment>
<dbReference type="CDD" id="cd15491">
    <property type="entry name" value="selB_III"/>
    <property type="match status" value="1"/>
</dbReference>
<keyword evidence="5" id="KW-0648">Protein biosynthesis</keyword>